<organism evidence="2 3">
    <name type="scientific">Actinosynnema pretiosum subsp. pretiosum</name>
    <dbReference type="NCBI Taxonomy" id="103721"/>
    <lineage>
        <taxon>Bacteria</taxon>
        <taxon>Bacillati</taxon>
        <taxon>Actinomycetota</taxon>
        <taxon>Actinomycetes</taxon>
        <taxon>Pseudonocardiales</taxon>
        <taxon>Pseudonocardiaceae</taxon>
        <taxon>Actinosynnema</taxon>
    </lineage>
</organism>
<dbReference type="Proteomes" id="UP000677152">
    <property type="component" value="Chromosome"/>
</dbReference>
<evidence type="ECO:0008006" key="4">
    <source>
        <dbReference type="Google" id="ProtNLM"/>
    </source>
</evidence>
<protein>
    <recommendedName>
        <fullName evidence="4">Secreted protein</fullName>
    </recommendedName>
</protein>
<gene>
    <name evidence="2" type="ORF">KCV87_01110</name>
</gene>
<accession>A0AA45R4H5</accession>
<evidence type="ECO:0000313" key="3">
    <source>
        <dbReference type="Proteomes" id="UP000677152"/>
    </source>
</evidence>
<reference evidence="2" key="1">
    <citation type="submission" date="2021-04" db="EMBL/GenBank/DDBJ databases">
        <title>Genomic sequence of Actinosynnema pretiosum subsp. pretiosum ATCC 31280 (C-14919).</title>
        <authorList>
            <person name="Bai L."/>
            <person name="Wang X."/>
            <person name="Xiao Y."/>
        </authorList>
    </citation>
    <scope>NUCLEOTIDE SEQUENCE</scope>
    <source>
        <strain evidence="2">ATCC 31280</strain>
    </source>
</reference>
<feature type="chain" id="PRO_5041300832" description="Secreted protein" evidence="1">
    <location>
        <begin position="28"/>
        <end position="104"/>
    </location>
</feature>
<evidence type="ECO:0000313" key="2">
    <source>
        <dbReference type="EMBL" id="QUF04774.1"/>
    </source>
</evidence>
<keyword evidence="1" id="KW-0732">Signal</keyword>
<dbReference type="EMBL" id="CP073249">
    <property type="protein sequence ID" value="QUF04774.1"/>
    <property type="molecule type" value="Genomic_DNA"/>
</dbReference>
<name>A0AA45R4H5_9PSEU</name>
<feature type="signal peptide" evidence="1">
    <location>
        <begin position="1"/>
        <end position="27"/>
    </location>
</feature>
<sequence length="104" mass="10927">MKRIAATALGAAVLTALTAFGAPAAQAADHDIVVVFSTEFQNLRVYEIPETTKCYSLPLGAHVLSNLTTKNVSIYADPFCFTLSLSVAPNSGSHVTPIAGSFRV</sequence>
<evidence type="ECO:0000256" key="1">
    <source>
        <dbReference type="SAM" id="SignalP"/>
    </source>
</evidence>
<dbReference type="AlphaFoldDB" id="A0AA45R4H5"/>
<proteinExistence type="predicted"/>